<dbReference type="KEGG" id="hds:HSR122_0517"/>
<gene>
    <name evidence="4" type="primary">gcvT</name>
    <name evidence="4" type="ORF">HSR122_0517</name>
</gene>
<dbReference type="InterPro" id="IPR006222">
    <property type="entry name" value="GCVT_N"/>
</dbReference>
<dbReference type="Proteomes" id="UP000662973">
    <property type="component" value="Chromosome"/>
</dbReference>
<dbReference type="InterPro" id="IPR028896">
    <property type="entry name" value="GcvT/YgfZ/DmdA"/>
</dbReference>
<dbReference type="InterPro" id="IPR029043">
    <property type="entry name" value="GcvT/YgfZ_C"/>
</dbReference>
<dbReference type="Gene3D" id="3.30.1360.120">
    <property type="entry name" value="Probable tRNA modification gtpase trme, domain 1"/>
    <property type="match status" value="1"/>
</dbReference>
<keyword evidence="4" id="KW-0489">Methyltransferase</keyword>
<dbReference type="SUPFAM" id="SSF103025">
    <property type="entry name" value="Folate-binding domain"/>
    <property type="match status" value="1"/>
</dbReference>
<dbReference type="PANTHER" id="PTHR43757:SF2">
    <property type="entry name" value="AMINOMETHYLTRANSFERASE, MITOCHONDRIAL"/>
    <property type="match status" value="1"/>
</dbReference>
<feature type="binding site" evidence="1">
    <location>
        <position position="187"/>
    </location>
    <ligand>
        <name>substrate</name>
    </ligand>
</feature>
<sequence>MSVIEGIHEDHGATFRSVGGKRVVADYGRPERTHRAVRNVAGVIEMGYDIRAVTGPDRIAAVGRAITADVPQSEEEGRYGFVLNDGAIAADAHVYNAGERLLALLAPGRGDRFDRALADTGVESTDLTGELAIFGVHGGQATEKVASVLSTGGGAPEPAHTFVRGSMGDEGVTVIASDAPTGEAGYEVVCGVDDAERVFDTLVNRGLNAAPFGYRTWESLTLEAGTPLFETELDGNAPSVLARHGDEEGRRLIGLAPDVVPDAGATVYEDGDAIGAVTRALESPTLGEPIAFAVVAGEPTTVEAHDGGRIAVEKTPLPFVEGGQQSRRIPDT</sequence>
<dbReference type="RefSeq" id="WP_229111102.1">
    <property type="nucleotide sequence ID" value="NZ_CP064788.1"/>
</dbReference>
<keyword evidence="4" id="KW-0808">Transferase</keyword>
<evidence type="ECO:0000259" key="3">
    <source>
        <dbReference type="Pfam" id="PF08669"/>
    </source>
</evidence>
<dbReference type="PANTHER" id="PTHR43757">
    <property type="entry name" value="AMINOMETHYLTRANSFERASE"/>
    <property type="match status" value="1"/>
</dbReference>
<dbReference type="GeneID" id="68851184"/>
<reference evidence="4 5" key="1">
    <citation type="submission" date="2020-11" db="EMBL/GenBank/DDBJ databases">
        <title>Carbohydrate-dependent, anaerobic sulfur respiration: A novel catabolism in halophilic archaea.</title>
        <authorList>
            <person name="Sorokin D.Y."/>
            <person name="Messina E."/>
            <person name="Smedile F."/>
            <person name="La Cono V."/>
            <person name="Hallsworth J.E."/>
            <person name="Yakimov M.M."/>
        </authorList>
    </citation>
    <scope>NUCLEOTIDE SEQUENCE [LARGE SCALE GENOMIC DNA]</scope>
    <source>
        <strain evidence="4 5">HSR12-2</strain>
    </source>
</reference>
<keyword evidence="5" id="KW-1185">Reference proteome</keyword>
<dbReference type="PIRSF" id="PIRSF006487">
    <property type="entry name" value="GcvT"/>
    <property type="match status" value="1"/>
</dbReference>
<name>A0A897N5R1_9EURY</name>
<evidence type="ECO:0000313" key="4">
    <source>
        <dbReference type="EMBL" id="QSG07924.1"/>
    </source>
</evidence>
<dbReference type="InterPro" id="IPR013977">
    <property type="entry name" value="GcvT_C"/>
</dbReference>
<dbReference type="AlphaFoldDB" id="A0A897N5R1"/>
<organism evidence="4 5">
    <name type="scientific">Halapricum desulfuricans</name>
    <dbReference type="NCBI Taxonomy" id="2841257"/>
    <lineage>
        <taxon>Archaea</taxon>
        <taxon>Methanobacteriati</taxon>
        <taxon>Methanobacteriota</taxon>
        <taxon>Stenosarchaea group</taxon>
        <taxon>Halobacteria</taxon>
        <taxon>Halobacteriales</taxon>
        <taxon>Haloarculaceae</taxon>
        <taxon>Halapricum</taxon>
    </lineage>
</organism>
<dbReference type="Pfam" id="PF01571">
    <property type="entry name" value="GCV_T"/>
    <property type="match status" value="1"/>
</dbReference>
<proteinExistence type="predicted"/>
<evidence type="ECO:0000259" key="2">
    <source>
        <dbReference type="Pfam" id="PF01571"/>
    </source>
</evidence>
<dbReference type="GO" id="GO:0032259">
    <property type="term" value="P:methylation"/>
    <property type="evidence" value="ECO:0007669"/>
    <property type="project" value="UniProtKB-KW"/>
</dbReference>
<dbReference type="EMBL" id="CP064788">
    <property type="protein sequence ID" value="QSG07924.1"/>
    <property type="molecule type" value="Genomic_DNA"/>
</dbReference>
<feature type="domain" description="Aminomethyltransferase C-terminal" evidence="3">
    <location>
        <begin position="250"/>
        <end position="320"/>
    </location>
</feature>
<evidence type="ECO:0000256" key="1">
    <source>
        <dbReference type="PIRSR" id="PIRSR006487-1"/>
    </source>
</evidence>
<accession>A0A897N5R1</accession>
<dbReference type="GO" id="GO:0008168">
    <property type="term" value="F:methyltransferase activity"/>
    <property type="evidence" value="ECO:0007669"/>
    <property type="project" value="UniProtKB-KW"/>
</dbReference>
<dbReference type="InterPro" id="IPR027266">
    <property type="entry name" value="TrmE/GcvT-like"/>
</dbReference>
<evidence type="ECO:0000313" key="5">
    <source>
        <dbReference type="Proteomes" id="UP000662973"/>
    </source>
</evidence>
<protein>
    <submittedName>
        <fullName evidence="4">Glycine cleavage system T protein (Aminomethyltransferase)</fullName>
    </submittedName>
</protein>
<feature type="domain" description="GCVT N-terminal" evidence="2">
    <location>
        <begin position="7"/>
        <end position="236"/>
    </location>
</feature>
<dbReference type="SUPFAM" id="SSF101790">
    <property type="entry name" value="Aminomethyltransferase beta-barrel domain"/>
    <property type="match status" value="1"/>
</dbReference>
<dbReference type="Pfam" id="PF08669">
    <property type="entry name" value="GCV_T_C"/>
    <property type="match status" value="1"/>
</dbReference>